<dbReference type="PANTHER" id="PTHR45705">
    <property type="entry name" value="FI20236P1"/>
    <property type="match status" value="1"/>
</dbReference>
<dbReference type="OrthoDB" id="73919at2759"/>
<dbReference type="GO" id="GO:0005096">
    <property type="term" value="F:GTPase activator activity"/>
    <property type="evidence" value="ECO:0007669"/>
    <property type="project" value="UniProtKB-KW"/>
</dbReference>
<feature type="domain" description="Arf-GAP" evidence="7">
    <location>
        <begin position="19"/>
        <end position="137"/>
    </location>
</feature>
<dbReference type="InterPro" id="IPR051718">
    <property type="entry name" value="ARF_GTPase-activating"/>
</dbReference>
<feature type="region of interest" description="Disordered" evidence="6">
    <location>
        <begin position="152"/>
        <end position="189"/>
    </location>
</feature>
<dbReference type="InterPro" id="IPR001164">
    <property type="entry name" value="ArfGAP_dom"/>
</dbReference>
<evidence type="ECO:0000256" key="2">
    <source>
        <dbReference type="ARBA" id="ARBA00022723"/>
    </source>
</evidence>
<dbReference type="InterPro" id="IPR044732">
    <property type="entry name" value="ArfGAP_SMAP1-like"/>
</dbReference>
<evidence type="ECO:0000256" key="3">
    <source>
        <dbReference type="ARBA" id="ARBA00022771"/>
    </source>
</evidence>
<evidence type="ECO:0000256" key="5">
    <source>
        <dbReference type="PROSITE-ProRule" id="PRU00288"/>
    </source>
</evidence>
<dbReference type="FunFam" id="1.10.220.150:FF:000009">
    <property type="entry name" value="stromal membrane-associated protein 1 isoform X1"/>
    <property type="match status" value="1"/>
</dbReference>
<feature type="region of interest" description="Disordered" evidence="6">
    <location>
        <begin position="232"/>
        <end position="266"/>
    </location>
</feature>
<dbReference type="SUPFAM" id="SSF57863">
    <property type="entry name" value="ArfGap/RecO-like zinc finger"/>
    <property type="match status" value="1"/>
</dbReference>
<evidence type="ECO:0000313" key="9">
    <source>
        <dbReference type="Proteomes" id="UP000728032"/>
    </source>
</evidence>
<keyword evidence="3 5" id="KW-0863">Zinc-finger</keyword>
<sequence length="488" mass="53639">MAFNKLEKEKQKLVSEKCQTILAQLLRDDDNKYCVDCDAKGPRWAAWNLGIFLCIRCAGIHRNLGVHISRVKSVNLDAWTPEQIACIQNMGNSKARAVYEANLPDNFRRPQTDSTLEAFIRAKYEQKKYIAKEWVEPPPPKPAFDIEEELRKEKEKKRHKNRTFPTPGSALEVQANPLPRPNSTAVTTTAISADKIIQKTENGKNSDDLLGLEMNSSSAAKGDDDSFGLFVTSLDSKDNTSDTKTESKTKSDEESDFFNQKAPTDDKKVMSKESILSLYGSAPPPSIPQTQQPILGSQNTAYNASNASLFMGQFVPNSQPIAPQTQNAMFLPQNTPIDAMHTSMAQTSNLMSQSNFPLTTNPFLANTSKSSNFGQQTVQQLPQHMATLQMNPMSAPNPPANPIPNNNWFQMAPQNTGLPVPQPGAINPFMTAAPIPAGVPFGNNFGSFDLNSGQMFPQTDSSSSQWAFNGNNSLNQSSGVTASTNLWQ</sequence>
<dbReference type="PANTHER" id="PTHR45705:SF1">
    <property type="entry name" value="FI20236P1"/>
    <property type="match status" value="1"/>
</dbReference>
<proteinExistence type="predicted"/>
<dbReference type="Gene3D" id="1.10.220.150">
    <property type="entry name" value="Arf GTPase activating protein"/>
    <property type="match status" value="1"/>
</dbReference>
<keyword evidence="9" id="KW-1185">Reference proteome</keyword>
<dbReference type="InterPro" id="IPR038508">
    <property type="entry name" value="ArfGAP_dom_sf"/>
</dbReference>
<evidence type="ECO:0000256" key="1">
    <source>
        <dbReference type="ARBA" id="ARBA00022468"/>
    </source>
</evidence>
<dbReference type="GO" id="GO:0005737">
    <property type="term" value="C:cytoplasm"/>
    <property type="evidence" value="ECO:0007669"/>
    <property type="project" value="TreeGrafter"/>
</dbReference>
<dbReference type="Proteomes" id="UP000728032">
    <property type="component" value="Unassembled WGS sequence"/>
</dbReference>
<dbReference type="GO" id="GO:0008270">
    <property type="term" value="F:zinc ion binding"/>
    <property type="evidence" value="ECO:0007669"/>
    <property type="project" value="UniProtKB-KW"/>
</dbReference>
<keyword evidence="1" id="KW-0343">GTPase activation</keyword>
<dbReference type="SMART" id="SM00105">
    <property type="entry name" value="ArfGap"/>
    <property type="match status" value="1"/>
</dbReference>
<dbReference type="EMBL" id="CAJPVJ010000105">
    <property type="protein sequence ID" value="CAG2160954.1"/>
    <property type="molecule type" value="Genomic_DNA"/>
</dbReference>
<evidence type="ECO:0000313" key="8">
    <source>
        <dbReference type="EMBL" id="CAD7637593.1"/>
    </source>
</evidence>
<dbReference type="Pfam" id="PF01412">
    <property type="entry name" value="ArfGap"/>
    <property type="match status" value="1"/>
</dbReference>
<feature type="compositionally biased region" description="Basic and acidic residues" evidence="6">
    <location>
        <begin position="235"/>
        <end position="252"/>
    </location>
</feature>
<keyword evidence="2" id="KW-0479">Metal-binding</keyword>
<dbReference type="AlphaFoldDB" id="A0A7R9LBI2"/>
<dbReference type="PRINTS" id="PR00405">
    <property type="entry name" value="REVINTRACTNG"/>
</dbReference>
<feature type="region of interest" description="Disordered" evidence="6">
    <location>
        <begin position="456"/>
        <end position="488"/>
    </location>
</feature>
<organism evidence="8">
    <name type="scientific">Oppiella nova</name>
    <dbReference type="NCBI Taxonomy" id="334625"/>
    <lineage>
        <taxon>Eukaryota</taxon>
        <taxon>Metazoa</taxon>
        <taxon>Ecdysozoa</taxon>
        <taxon>Arthropoda</taxon>
        <taxon>Chelicerata</taxon>
        <taxon>Arachnida</taxon>
        <taxon>Acari</taxon>
        <taxon>Acariformes</taxon>
        <taxon>Sarcoptiformes</taxon>
        <taxon>Oribatida</taxon>
        <taxon>Brachypylina</taxon>
        <taxon>Oppioidea</taxon>
        <taxon>Oppiidae</taxon>
        <taxon>Oppiella</taxon>
    </lineage>
</organism>
<evidence type="ECO:0000256" key="4">
    <source>
        <dbReference type="ARBA" id="ARBA00022833"/>
    </source>
</evidence>
<dbReference type="InterPro" id="IPR037278">
    <property type="entry name" value="ARFGAP/RecO"/>
</dbReference>
<dbReference type="EMBL" id="OC914930">
    <property type="protein sequence ID" value="CAD7637593.1"/>
    <property type="molecule type" value="Genomic_DNA"/>
</dbReference>
<dbReference type="PROSITE" id="PS50115">
    <property type="entry name" value="ARFGAP"/>
    <property type="match status" value="1"/>
</dbReference>
<reference evidence="8" key="1">
    <citation type="submission" date="2020-11" db="EMBL/GenBank/DDBJ databases">
        <authorList>
            <person name="Tran Van P."/>
        </authorList>
    </citation>
    <scope>NUCLEOTIDE SEQUENCE</scope>
</reference>
<name>A0A7R9LBI2_9ACAR</name>
<accession>A0A7R9LBI2</accession>
<evidence type="ECO:0000259" key="7">
    <source>
        <dbReference type="PROSITE" id="PS50115"/>
    </source>
</evidence>
<evidence type="ECO:0000256" key="6">
    <source>
        <dbReference type="SAM" id="MobiDB-lite"/>
    </source>
</evidence>
<dbReference type="CDD" id="cd08839">
    <property type="entry name" value="ArfGap_SMAP"/>
    <property type="match status" value="1"/>
</dbReference>
<gene>
    <name evidence="8" type="ORF">ONB1V03_LOCUS907</name>
</gene>
<protein>
    <recommendedName>
        <fullName evidence="7">Arf-GAP domain-containing protein</fullName>
    </recommendedName>
</protein>
<keyword evidence="4" id="KW-0862">Zinc</keyword>